<reference evidence="11 13" key="1">
    <citation type="journal article" date="2017" name="Nature">
        <title>The sunflower genome provides insights into oil metabolism, flowering and Asterid evolution.</title>
        <authorList>
            <person name="Badouin H."/>
            <person name="Gouzy J."/>
            <person name="Grassa C.J."/>
            <person name="Murat F."/>
            <person name="Staton S.E."/>
            <person name="Cottret L."/>
            <person name="Lelandais-Briere C."/>
            <person name="Owens G.L."/>
            <person name="Carrere S."/>
            <person name="Mayjonade B."/>
            <person name="Legrand L."/>
            <person name="Gill N."/>
            <person name="Kane N.C."/>
            <person name="Bowers J.E."/>
            <person name="Hubner S."/>
            <person name="Bellec A."/>
            <person name="Berard A."/>
            <person name="Berges H."/>
            <person name="Blanchet N."/>
            <person name="Boniface M.C."/>
            <person name="Brunel D."/>
            <person name="Catrice O."/>
            <person name="Chaidir N."/>
            <person name="Claudel C."/>
            <person name="Donnadieu C."/>
            <person name="Faraut T."/>
            <person name="Fievet G."/>
            <person name="Helmstetter N."/>
            <person name="King M."/>
            <person name="Knapp S.J."/>
            <person name="Lai Z."/>
            <person name="Le Paslier M.C."/>
            <person name="Lippi Y."/>
            <person name="Lorenzon L."/>
            <person name="Mandel J.R."/>
            <person name="Marage G."/>
            <person name="Marchand G."/>
            <person name="Marquand E."/>
            <person name="Bret-Mestries E."/>
            <person name="Morien E."/>
            <person name="Nambeesan S."/>
            <person name="Nguyen T."/>
            <person name="Pegot-Espagnet P."/>
            <person name="Pouilly N."/>
            <person name="Raftis F."/>
            <person name="Sallet E."/>
            <person name="Schiex T."/>
            <person name="Thomas J."/>
            <person name="Vandecasteele C."/>
            <person name="Vares D."/>
            <person name="Vear F."/>
            <person name="Vautrin S."/>
            <person name="Crespi M."/>
            <person name="Mangin B."/>
            <person name="Burke J.M."/>
            <person name="Salse J."/>
            <person name="Munos S."/>
            <person name="Vincourt P."/>
            <person name="Rieseberg L.H."/>
            <person name="Langlade N.B."/>
        </authorList>
    </citation>
    <scope>NUCLEOTIDE SEQUENCE [LARGE SCALE GENOMIC DNA]</scope>
    <source>
        <strain evidence="13">cv. SF193</strain>
        <tissue evidence="11">Leaves</tissue>
    </source>
</reference>
<feature type="coiled-coil region" evidence="8">
    <location>
        <begin position="1421"/>
        <end position="1462"/>
    </location>
</feature>
<dbReference type="Proteomes" id="UP000215914">
    <property type="component" value="Chromosome 16"/>
</dbReference>
<evidence type="ECO:0000259" key="10">
    <source>
        <dbReference type="PROSITE" id="PS50067"/>
    </source>
</evidence>
<dbReference type="EC" id="5.6.1.3" evidence="11"/>
<feature type="binding site" evidence="7">
    <location>
        <begin position="294"/>
        <end position="301"/>
    </location>
    <ligand>
        <name>ATP</name>
        <dbReference type="ChEBI" id="CHEBI:30616"/>
    </ligand>
</feature>
<dbReference type="InterPro" id="IPR001752">
    <property type="entry name" value="Kinesin_motor_dom"/>
</dbReference>
<dbReference type="OMA" id="YERHENI"/>
<dbReference type="Pfam" id="PF00225">
    <property type="entry name" value="Kinesin"/>
    <property type="match status" value="1"/>
</dbReference>
<feature type="coiled-coil region" evidence="8">
    <location>
        <begin position="1331"/>
        <end position="1363"/>
    </location>
</feature>
<dbReference type="PROSITE" id="PS00411">
    <property type="entry name" value="KINESIN_MOTOR_1"/>
    <property type="match status" value="1"/>
</dbReference>
<feature type="coiled-coil region" evidence="8">
    <location>
        <begin position="1757"/>
        <end position="1823"/>
    </location>
</feature>
<dbReference type="InParanoid" id="A0A251RYL6"/>
<evidence type="ECO:0000256" key="7">
    <source>
        <dbReference type="PROSITE-ProRule" id="PRU00283"/>
    </source>
</evidence>
<feature type="region of interest" description="Disordered" evidence="9">
    <location>
        <begin position="80"/>
        <end position="122"/>
    </location>
</feature>
<dbReference type="SUPFAM" id="SSF52540">
    <property type="entry name" value="P-loop containing nucleoside triphosphate hydrolases"/>
    <property type="match status" value="1"/>
</dbReference>
<dbReference type="STRING" id="4232.A0A251RYL6"/>
<dbReference type="GO" id="GO:0008574">
    <property type="term" value="F:plus-end-directed microtubule motor activity"/>
    <property type="evidence" value="ECO:0007669"/>
    <property type="project" value="UniProtKB-EC"/>
</dbReference>
<evidence type="ECO:0000256" key="5">
    <source>
        <dbReference type="ARBA" id="ARBA00023175"/>
    </source>
</evidence>
<keyword evidence="11" id="KW-0413">Isomerase</keyword>
<keyword evidence="2 7" id="KW-0547">Nucleotide-binding</keyword>
<feature type="coiled-coil region" evidence="8">
    <location>
        <begin position="557"/>
        <end position="584"/>
    </location>
</feature>
<dbReference type="InterPro" id="IPR019821">
    <property type="entry name" value="Kinesin_motor_CS"/>
</dbReference>
<feature type="coiled-coil region" evidence="8">
    <location>
        <begin position="914"/>
        <end position="941"/>
    </location>
</feature>
<keyword evidence="5 7" id="KW-0505">Motor protein</keyword>
<feature type="coiled-coil region" evidence="8">
    <location>
        <begin position="1229"/>
        <end position="1270"/>
    </location>
</feature>
<dbReference type="InterPro" id="IPR044986">
    <property type="entry name" value="KIF15/KIN-12"/>
</dbReference>
<evidence type="ECO:0000313" key="13">
    <source>
        <dbReference type="Proteomes" id="UP000215914"/>
    </source>
</evidence>
<dbReference type="FunFam" id="3.40.850.10:FF:000033">
    <property type="entry name" value="Kinesin-like protein KIN-12E"/>
    <property type="match status" value="1"/>
</dbReference>
<keyword evidence="3 7" id="KW-0067">ATP-binding</keyword>
<dbReference type="EMBL" id="MNCJ02000331">
    <property type="protein sequence ID" value="KAF5758637.1"/>
    <property type="molecule type" value="Genomic_DNA"/>
</dbReference>
<dbReference type="GO" id="GO:0005524">
    <property type="term" value="F:ATP binding"/>
    <property type="evidence" value="ECO:0007669"/>
    <property type="project" value="UniProtKB-UniRule"/>
</dbReference>
<dbReference type="GO" id="GO:0008017">
    <property type="term" value="F:microtubule binding"/>
    <property type="evidence" value="ECO:0007669"/>
    <property type="project" value="InterPro"/>
</dbReference>
<evidence type="ECO:0000256" key="2">
    <source>
        <dbReference type="ARBA" id="ARBA00022741"/>
    </source>
</evidence>
<dbReference type="GO" id="GO:0000281">
    <property type="term" value="P:mitotic cytokinesis"/>
    <property type="evidence" value="ECO:0000318"/>
    <property type="project" value="GO_Central"/>
</dbReference>
<dbReference type="InterPro" id="IPR036961">
    <property type="entry name" value="Kinesin_motor_dom_sf"/>
</dbReference>
<feature type="domain" description="Kinesin motor" evidence="10">
    <location>
        <begin position="213"/>
        <end position="550"/>
    </location>
</feature>
<evidence type="ECO:0000256" key="6">
    <source>
        <dbReference type="ARBA" id="ARBA00034488"/>
    </source>
</evidence>
<evidence type="ECO:0000256" key="3">
    <source>
        <dbReference type="ARBA" id="ARBA00022840"/>
    </source>
</evidence>
<feature type="coiled-coil region" evidence="8">
    <location>
        <begin position="742"/>
        <end position="808"/>
    </location>
</feature>
<protein>
    <submittedName>
        <fullName evidence="11">Plus-end-directed kinesin ATPase</fullName>
        <ecNumber evidence="11">5.6.1.3</ecNumber>
    </submittedName>
    <submittedName>
        <fullName evidence="12">Putative kinesin motor domain-containing protein</fullName>
    </submittedName>
</protein>
<proteinExistence type="inferred from homology"/>
<dbReference type="SMART" id="SM00129">
    <property type="entry name" value="KISc"/>
    <property type="match status" value="1"/>
</dbReference>
<dbReference type="Gene3D" id="3.40.850.10">
    <property type="entry name" value="Kinesin motor domain"/>
    <property type="match status" value="1"/>
</dbReference>
<reference evidence="11" key="3">
    <citation type="submission" date="2020-06" db="EMBL/GenBank/DDBJ databases">
        <title>Helianthus annuus Genome sequencing and assembly Release 2.</title>
        <authorList>
            <person name="Gouzy J."/>
            <person name="Langlade N."/>
            <person name="Munos S."/>
        </authorList>
    </citation>
    <scope>NUCLEOTIDE SEQUENCE</scope>
    <source>
        <tissue evidence="11">Leaves</tissue>
    </source>
</reference>
<evidence type="ECO:0000256" key="9">
    <source>
        <dbReference type="SAM" id="MobiDB-lite"/>
    </source>
</evidence>
<dbReference type="PRINTS" id="PR00380">
    <property type="entry name" value="KINESINHEAVY"/>
</dbReference>
<feature type="coiled-coil region" evidence="8">
    <location>
        <begin position="626"/>
        <end position="660"/>
    </location>
</feature>
<keyword evidence="1" id="KW-0493">Microtubule</keyword>
<dbReference type="InterPro" id="IPR027417">
    <property type="entry name" value="P-loop_NTPase"/>
</dbReference>
<evidence type="ECO:0000313" key="12">
    <source>
        <dbReference type="EMBL" id="OTF90946.1"/>
    </source>
</evidence>
<evidence type="ECO:0000256" key="4">
    <source>
        <dbReference type="ARBA" id="ARBA00023054"/>
    </source>
</evidence>
<dbReference type="GO" id="GO:0032153">
    <property type="term" value="C:cell division site"/>
    <property type="evidence" value="ECO:0000318"/>
    <property type="project" value="GO_Central"/>
</dbReference>
<keyword evidence="13" id="KW-1185">Reference proteome</keyword>
<organism evidence="12 13">
    <name type="scientific">Helianthus annuus</name>
    <name type="common">Common sunflower</name>
    <dbReference type="NCBI Taxonomy" id="4232"/>
    <lineage>
        <taxon>Eukaryota</taxon>
        <taxon>Viridiplantae</taxon>
        <taxon>Streptophyta</taxon>
        <taxon>Embryophyta</taxon>
        <taxon>Tracheophyta</taxon>
        <taxon>Spermatophyta</taxon>
        <taxon>Magnoliopsida</taxon>
        <taxon>eudicotyledons</taxon>
        <taxon>Gunneridae</taxon>
        <taxon>Pentapetalae</taxon>
        <taxon>asterids</taxon>
        <taxon>campanulids</taxon>
        <taxon>Asterales</taxon>
        <taxon>Asteraceae</taxon>
        <taxon>Asteroideae</taxon>
        <taxon>Heliantheae alliance</taxon>
        <taxon>Heliantheae</taxon>
        <taxon>Helianthus</taxon>
    </lineage>
</organism>
<feature type="coiled-coil region" evidence="8">
    <location>
        <begin position="1573"/>
        <end position="1628"/>
    </location>
</feature>
<dbReference type="GO" id="GO:0007018">
    <property type="term" value="P:microtubule-based movement"/>
    <property type="evidence" value="ECO:0007669"/>
    <property type="project" value="InterPro"/>
</dbReference>
<gene>
    <name evidence="12" type="ORF">HannXRQ_Chr16g0505211</name>
    <name evidence="11" type="ORF">HanXRQr2_Chr16g0731491</name>
</gene>
<dbReference type="PANTHER" id="PTHR37739">
    <property type="entry name" value="KINESIN-LIKE PROTEIN KIN-12D"/>
    <property type="match status" value="1"/>
</dbReference>
<comment type="similarity">
    <text evidence="6">Belongs to the TRAFAC class myosin-kinesin ATPase superfamily. Kinesin family. KIN-12 subfamily.</text>
</comment>
<dbReference type="GO" id="GO:0005874">
    <property type="term" value="C:microtubule"/>
    <property type="evidence" value="ECO:0007669"/>
    <property type="project" value="UniProtKB-KW"/>
</dbReference>
<dbReference type="PANTHER" id="PTHR37739:SF8">
    <property type="entry name" value="KINESIN-LIKE PROTEIN KIN-12D"/>
    <property type="match status" value="1"/>
</dbReference>
<feature type="coiled-coil region" evidence="8">
    <location>
        <begin position="1895"/>
        <end position="2029"/>
    </location>
</feature>
<dbReference type="Gramene" id="mRNA:HanXRQr2_Chr16g0731491">
    <property type="protein sequence ID" value="mRNA:HanXRQr2_Chr16g0731491"/>
    <property type="gene ID" value="HanXRQr2_Chr16g0731491"/>
</dbReference>
<evidence type="ECO:0000256" key="1">
    <source>
        <dbReference type="ARBA" id="ARBA00022701"/>
    </source>
</evidence>
<name>A0A251RYL6_HELAN</name>
<evidence type="ECO:0000313" key="11">
    <source>
        <dbReference type="EMBL" id="KAF5758637.1"/>
    </source>
</evidence>
<reference evidence="12" key="2">
    <citation type="submission" date="2017-02" db="EMBL/GenBank/DDBJ databases">
        <title>Sunflower complete genome.</title>
        <authorList>
            <person name="Langlade N."/>
            <person name="Munos S."/>
        </authorList>
    </citation>
    <scope>NUCLEOTIDE SEQUENCE [LARGE SCALE GENOMIC DNA]</scope>
    <source>
        <tissue evidence="12">Leaves</tissue>
    </source>
</reference>
<dbReference type="PROSITE" id="PS50067">
    <property type="entry name" value="KINESIN_MOTOR_2"/>
    <property type="match status" value="1"/>
</dbReference>
<sequence>MSRDCSKLSRRNSGKNLKFEETENMPVNISSIREPLVNRMSIDYQSRAPLNTIQDPVQNPSKFDYELGLKSSKVYRTPTKPKVKYTESAMKTPEKQGGLGRNRYGWGQDSRDEGRIGNGNTPKACKITRAASCFTEGNSTHTTPTKSVGKPPSVGLVYGGSSRPPVNGGVRTGNFTALSKGIPVAFNACAPVNTVDVPHFDLREDPSFWMDHNVQVLIRIRPLNGMEISSQGYSRCLKQESAQSLTWVAQPEARFTFDHVACETIDQEALFKTVGQPMVENCLSGYNSCMFAYGQTGSGKTHTMLGEVNDLEIKPSPNRGMTPRIFEFLFARIIAEEESRKDERLEYNCKCSFLEIYNEQITDLLDPSSTNLQLREDVKKGVYVENLTEYEVHCVGDILKLLSQGSANRRVAATNMNRESSRSHSVFTCVIESRWEKDSTSNLRFARLNLVDLAGSERQKTSGAEGERLKEAANINKSLSTLGHVIMVLVDGANSRTRHVPYRDSRLTFLLQDSLGGNSKTMIIANVSPSISSATETLNTLKFAQRAKLIQNNAVINEDASGDVVALQHQIRLLKEELAILKRQNTSRSLTFSSKDENCSNASSYGDDDKVLRVSCNQLKSLESSLNGALRREKSTENCIKQLEAEIEQLNCLVHQREEENRCTKMMLKFREDKIQKMESVFSGMISADSYLIEENNTLTEEIKILRAKVDKNPEVTRFAVENIRLLEQLKRFQDFYKEGEREMLLAEVSELRDQLALLLDEHNHMNLSTEKEAAEDKKRIDSLQSELLKSQEELEKCRDNLNSCLEKNAKLCRDISDLNALLERQKSSLNDQDGDIEVSKESVSKCSSIEDQSSHTVQEKEEIFRKYPEEIVSLHLELEFLKSILEEERLIHRETGEKVSSITKAYETSILKQNETRQELTLLREKCEEKDRNFDGLSEEFDFLTKKMEEVLTVGHNALDDASNFIGHGKETRAFENLQTIARKISEKELRIDELNTCLEDAKVRGKEMETMLRSLRGAILVMSEAHQKDCVRKDEEIDRLLSELNEKNSIIILMEEQRKLYEVELMDAKTNAAQQDVESCCYLDKFAEIQHHIKEANLMINKLVSENEAMKMEISHQNEVINDKDEKLRCSEAAKKIDLENEKVHMSNVFEKIKEELIISYVDMQVKDWILLEKDAEVGLLLEEKELYEVQLMDTMKNATQQALESCCYLNKFEETQHQIKEADYMINKLVNENEATKIEINELKDSNSVIEKQLEEKDEELRCLEEKLVTDLSAKDIELFMMSSILEQVASKYNDFEKDKVRMSKVFERFKEEAIISYVDLHFENFILLEKYTENNDAELRLHKEENEKLVKVIKSQKDEVEGFDACFETLEYERHENIVKSVVLEAYLTEIFEDALNAKRSAEEQLAKTDFDRNNLIESLKRDLESVTCERDDLHAELRLHKEENEKLVKIIKNHKDEVEGFDACFETLEYERHENIVKSVVLEAHLTENIKDALNAKWSAEEQLAKTAFDRNNLIESLKRDLESVTCERDDLHAEFLKAKQFYEVQLLDAMKNTTEQAVESCCYLDKFEETQRKIKEADYMINKLVNENEAMKIEINELKYSYSVLEKQLNEKHEDLRSLEERLVTDLSAKDMELFMMSSKLEHVASENYDLEKDKVNMSNVFDKFKEEAIISYVEKYTETCILQNEVDMRDEDLKLQLENKGAEIRLHKEENEKLVKIIENQKDEVEGFDAFFESLEYERHENIVKSVVIEAQLTENIEDANNLIESLKRDLENVTRERDDLHAEFLNAKQLYETELKEADLTINKLVTENEAMETRIIHLNEVINAKEIELFIVLSRLEQVASDNNDLEVEKVNVYSGFEKFKEEITISYLDLQMAVETRKYYDDEKLKLYEKSVEELESTVNLLEKQVDLVKGDAESQRLKKEELEQEVQEIHQQKELLITENETFKTENADYKIKVIELEDEVNKLLIQQDLQQHILPLAKITEENNMLKARNDENNDTLRKAEALVALVKEDLANYRASKSSLTAHTPAE</sequence>
<evidence type="ECO:0000256" key="8">
    <source>
        <dbReference type="SAM" id="Coils"/>
    </source>
</evidence>
<dbReference type="OrthoDB" id="3176171at2759"/>
<dbReference type="EMBL" id="CM007905">
    <property type="protein sequence ID" value="OTF90946.1"/>
    <property type="molecule type" value="Genomic_DNA"/>
</dbReference>
<accession>A0A251RYL6</accession>
<keyword evidence="4 8" id="KW-0175">Coiled coil</keyword>